<feature type="modified residue" description="4-aspartylphosphate" evidence="1">
    <location>
        <position position="69"/>
    </location>
</feature>
<sequence length="154" mass="17416">MDRSVLAPLLLVEDSDEDVELIEWALKKLAITIPIVRCADGEEALDYLYQRDRYSDPQKSPIPALILLDLKLVAVDGLEVLQEIKGDETLRMIPVIVWTSSADEHDIEVSFKQGANSYILKPMSTQRLLAIVEMLNQYWFGVAMLPENISLQSD</sequence>
<feature type="domain" description="Response regulatory" evidence="2">
    <location>
        <begin position="8"/>
        <end position="136"/>
    </location>
</feature>
<keyword evidence="1" id="KW-0597">Phosphoprotein</keyword>
<dbReference type="EMBL" id="BIFQ01000002">
    <property type="protein sequence ID" value="GCE09605.1"/>
    <property type="molecule type" value="Genomic_DNA"/>
</dbReference>
<dbReference type="Gene3D" id="3.40.50.2300">
    <property type="match status" value="1"/>
</dbReference>
<dbReference type="InterPro" id="IPR011006">
    <property type="entry name" value="CheY-like_superfamily"/>
</dbReference>
<dbReference type="PANTHER" id="PTHR44520:SF1">
    <property type="entry name" value="TWO-COMPONENT SYSTEM REGULATORY PROTEIN"/>
    <property type="match status" value="1"/>
</dbReference>
<accession>A0A401ZRV8</accession>
<dbReference type="InterPro" id="IPR052893">
    <property type="entry name" value="TCS_response_regulator"/>
</dbReference>
<name>A0A401ZRV8_9CHLR</name>
<dbReference type="PROSITE" id="PS50110">
    <property type="entry name" value="RESPONSE_REGULATORY"/>
    <property type="match status" value="1"/>
</dbReference>
<evidence type="ECO:0000313" key="4">
    <source>
        <dbReference type="Proteomes" id="UP000287224"/>
    </source>
</evidence>
<evidence type="ECO:0000313" key="3">
    <source>
        <dbReference type="EMBL" id="GCE09605.1"/>
    </source>
</evidence>
<dbReference type="SUPFAM" id="SSF52172">
    <property type="entry name" value="CheY-like"/>
    <property type="match status" value="1"/>
</dbReference>
<dbReference type="Proteomes" id="UP000287224">
    <property type="component" value="Unassembled WGS sequence"/>
</dbReference>
<comment type="caution">
    <text evidence="3">The sequence shown here is derived from an EMBL/GenBank/DDBJ whole genome shotgun (WGS) entry which is preliminary data.</text>
</comment>
<dbReference type="PANTHER" id="PTHR44520">
    <property type="entry name" value="RESPONSE REGULATOR RCP1-RELATED"/>
    <property type="match status" value="1"/>
</dbReference>
<evidence type="ECO:0000256" key="1">
    <source>
        <dbReference type="PROSITE-ProRule" id="PRU00169"/>
    </source>
</evidence>
<dbReference type="SMART" id="SM00448">
    <property type="entry name" value="REC"/>
    <property type="match status" value="1"/>
</dbReference>
<protein>
    <submittedName>
        <fullName evidence="3">Response regulator</fullName>
    </submittedName>
</protein>
<dbReference type="GO" id="GO:0000160">
    <property type="term" value="P:phosphorelay signal transduction system"/>
    <property type="evidence" value="ECO:0007669"/>
    <property type="project" value="InterPro"/>
</dbReference>
<reference evidence="4" key="1">
    <citation type="submission" date="2018-12" db="EMBL/GenBank/DDBJ databases">
        <title>Tengunoibacter tsumagoiensis gen. nov., sp. nov., Dictyobacter kobayashii sp. nov., D. alpinus sp. nov., and D. joshuensis sp. nov. and description of Dictyobacteraceae fam. nov. within the order Ktedonobacterales isolated from Tengu-no-mugimeshi.</title>
        <authorList>
            <person name="Wang C.M."/>
            <person name="Zheng Y."/>
            <person name="Sakai Y."/>
            <person name="Toyoda A."/>
            <person name="Minakuchi Y."/>
            <person name="Abe K."/>
            <person name="Yokota A."/>
            <person name="Yabe S."/>
        </authorList>
    </citation>
    <scope>NUCLEOTIDE SEQUENCE [LARGE SCALE GENOMIC DNA]</scope>
    <source>
        <strain evidence="4">S-27</strain>
    </source>
</reference>
<gene>
    <name evidence="3" type="ORF">KDAU_69340</name>
</gene>
<organism evidence="3 4">
    <name type="scientific">Dictyobacter aurantiacus</name>
    <dbReference type="NCBI Taxonomy" id="1936993"/>
    <lineage>
        <taxon>Bacteria</taxon>
        <taxon>Bacillati</taxon>
        <taxon>Chloroflexota</taxon>
        <taxon>Ktedonobacteria</taxon>
        <taxon>Ktedonobacterales</taxon>
        <taxon>Dictyobacteraceae</taxon>
        <taxon>Dictyobacter</taxon>
    </lineage>
</organism>
<dbReference type="Pfam" id="PF00072">
    <property type="entry name" value="Response_reg"/>
    <property type="match status" value="1"/>
</dbReference>
<dbReference type="InterPro" id="IPR001789">
    <property type="entry name" value="Sig_transdc_resp-reg_receiver"/>
</dbReference>
<dbReference type="RefSeq" id="WP_126602182.1">
    <property type="nucleotide sequence ID" value="NZ_BIFQ01000002.1"/>
</dbReference>
<dbReference type="AlphaFoldDB" id="A0A401ZRV8"/>
<evidence type="ECO:0000259" key="2">
    <source>
        <dbReference type="PROSITE" id="PS50110"/>
    </source>
</evidence>
<proteinExistence type="predicted"/>
<keyword evidence="4" id="KW-1185">Reference proteome</keyword>
<dbReference type="OrthoDB" id="9793549at2"/>
<dbReference type="CDD" id="cd17557">
    <property type="entry name" value="REC_Rcp-like"/>
    <property type="match status" value="1"/>
</dbReference>